<evidence type="ECO:0008006" key="3">
    <source>
        <dbReference type="Google" id="ProtNLM"/>
    </source>
</evidence>
<dbReference type="PIRSF" id="PIRSF020680">
    <property type="entry name" value="PhnH"/>
    <property type="match status" value="1"/>
</dbReference>
<dbReference type="STRING" id="1560234.SP90_07090"/>
<organism evidence="1 2">
    <name type="scientific">Halodesulfovibrio spirochaetisodalis</name>
    <dbReference type="NCBI Taxonomy" id="1560234"/>
    <lineage>
        <taxon>Bacteria</taxon>
        <taxon>Pseudomonadati</taxon>
        <taxon>Thermodesulfobacteriota</taxon>
        <taxon>Desulfovibrionia</taxon>
        <taxon>Desulfovibrionales</taxon>
        <taxon>Desulfovibrionaceae</taxon>
        <taxon>Halodesulfovibrio</taxon>
    </lineage>
</organism>
<dbReference type="NCBIfam" id="TIGR03292">
    <property type="entry name" value="PhnH_redo"/>
    <property type="match status" value="1"/>
</dbReference>
<dbReference type="GO" id="GO:0019634">
    <property type="term" value="P:organic phosphonate metabolic process"/>
    <property type="evidence" value="ECO:0007669"/>
    <property type="project" value="InterPro"/>
</dbReference>
<gene>
    <name evidence="1" type="ORF">SP90_07090</name>
</gene>
<evidence type="ECO:0000313" key="1">
    <source>
        <dbReference type="EMBL" id="OBQ52718.1"/>
    </source>
</evidence>
<reference evidence="1 2" key="1">
    <citation type="submission" date="2015-01" db="EMBL/GenBank/DDBJ databases">
        <title>Desulfovibrio sp. JC271 draft genome sequence.</title>
        <authorList>
            <person name="Shivani Y."/>
            <person name="Subhash Y."/>
            <person name="Sasikala C."/>
            <person name="Ramana C.V."/>
        </authorList>
    </citation>
    <scope>NUCLEOTIDE SEQUENCE [LARGE SCALE GENOMIC DNA]</scope>
    <source>
        <strain evidence="1 2">JC271</strain>
    </source>
</reference>
<dbReference type="InterPro" id="IPR008772">
    <property type="entry name" value="Phosphonate_metab_PhnH"/>
</dbReference>
<dbReference type="Proteomes" id="UP000091979">
    <property type="component" value="Unassembled WGS sequence"/>
</dbReference>
<dbReference type="PATRIC" id="fig|1560234.3.peg.3389"/>
<comment type="caution">
    <text evidence="1">The sequence shown here is derived from an EMBL/GenBank/DDBJ whole genome shotgun (WGS) entry which is preliminary data.</text>
</comment>
<dbReference type="RefSeq" id="WP_066853990.1">
    <property type="nucleotide sequence ID" value="NZ_JXMS01000009.1"/>
</dbReference>
<accession>A0A1B7XEV2</accession>
<name>A0A1B7XEV2_9BACT</name>
<protein>
    <recommendedName>
        <fullName evidence="3">Phosphonate metabolism protein PhnH</fullName>
    </recommendedName>
</protein>
<dbReference type="AlphaFoldDB" id="A0A1B7XEV2"/>
<dbReference type="InterPro" id="IPR038058">
    <property type="entry name" value="PhnH-like_sp"/>
</dbReference>
<dbReference type="SUPFAM" id="SSF159709">
    <property type="entry name" value="PhnH-like"/>
    <property type="match status" value="1"/>
</dbReference>
<dbReference type="EMBL" id="JXMS01000009">
    <property type="protein sequence ID" value="OBQ52718.1"/>
    <property type="molecule type" value="Genomic_DNA"/>
</dbReference>
<sequence>MTDLQLVSGFQNPVNDSQQWYRVILNAMARPGNICLASDPVVFPCTPEFCNTVTASIMLTLLDNDTATWLQQPEPSLVQWLKFHCGCPVTEQPAEAAFAFIADGTRLPDLNEFAIGTSEYPDKSTTLIIQVASVTQGEILTLSGPGIASTATIHVSGLHASFHDAQSVNTTLFPQGFDTILAAPDGVVCIPRTTTIRRQEPCM</sequence>
<dbReference type="OrthoDB" id="9814509at2"/>
<proteinExistence type="predicted"/>
<evidence type="ECO:0000313" key="2">
    <source>
        <dbReference type="Proteomes" id="UP000091979"/>
    </source>
</evidence>
<dbReference type="Gene3D" id="3.40.50.11310">
    <property type="entry name" value="Bacterial phosphonate metabolism protein PhnH"/>
    <property type="match status" value="1"/>
</dbReference>
<dbReference type="Pfam" id="PF05845">
    <property type="entry name" value="PhnH"/>
    <property type="match status" value="1"/>
</dbReference>
<keyword evidence="2" id="KW-1185">Reference proteome</keyword>